<sequence>MSAHVGGAVVRRAGRGPGVRVSLLLAGVAAVVVYALGDLISGGLLYDGYSFRDQAISELSAYGSPVRAVAVTWIALHNLLGIAFGVGIWRSAGASRALRWTAALLIAAAVVTAPLHPFFPMSPRGAEGGLNDTMHLVLTMAFGVCVLGAVTASAVALRGWFRLYAIVSVVVIVVFGALTGPLMSGLATGLPTPWLGGFERVNAYATFAWMVALAVVLARRPDLSRGVPTPEELSADGVREHLPAARTHR</sequence>
<dbReference type="RefSeq" id="WP_345041967.1">
    <property type="nucleotide sequence ID" value="NZ_BAABBA010000013.1"/>
</dbReference>
<comment type="caution">
    <text evidence="2">The sequence shown here is derived from an EMBL/GenBank/DDBJ whole genome shotgun (WGS) entry which is preliminary data.</text>
</comment>
<dbReference type="EMBL" id="BAABBA010000013">
    <property type="protein sequence ID" value="GAA4288265.1"/>
    <property type="molecule type" value="Genomic_DNA"/>
</dbReference>
<evidence type="ECO:0008006" key="4">
    <source>
        <dbReference type="Google" id="ProtNLM"/>
    </source>
</evidence>
<keyword evidence="1" id="KW-1133">Transmembrane helix</keyword>
<feature type="transmembrane region" description="Helical" evidence="1">
    <location>
        <begin position="100"/>
        <end position="119"/>
    </location>
</feature>
<gene>
    <name evidence="2" type="ORF">GCM10022262_26250</name>
</gene>
<proteinExistence type="predicted"/>
<dbReference type="Pfam" id="PF06197">
    <property type="entry name" value="DUF998"/>
    <property type="match status" value="1"/>
</dbReference>
<accession>A0ABP8EWE8</accession>
<keyword evidence="3" id="KW-1185">Reference proteome</keyword>
<feature type="transmembrane region" description="Helical" evidence="1">
    <location>
        <begin position="66"/>
        <end position="88"/>
    </location>
</feature>
<organism evidence="2 3">
    <name type="scientific">Georgenia daeguensis</name>
    <dbReference type="NCBI Taxonomy" id="908355"/>
    <lineage>
        <taxon>Bacteria</taxon>
        <taxon>Bacillati</taxon>
        <taxon>Actinomycetota</taxon>
        <taxon>Actinomycetes</taxon>
        <taxon>Micrococcales</taxon>
        <taxon>Bogoriellaceae</taxon>
        <taxon>Georgenia</taxon>
    </lineage>
</organism>
<keyword evidence="1" id="KW-0812">Transmembrane</keyword>
<reference evidence="3" key="1">
    <citation type="journal article" date="2019" name="Int. J. Syst. Evol. Microbiol.">
        <title>The Global Catalogue of Microorganisms (GCM) 10K type strain sequencing project: providing services to taxonomists for standard genome sequencing and annotation.</title>
        <authorList>
            <consortium name="The Broad Institute Genomics Platform"/>
            <consortium name="The Broad Institute Genome Sequencing Center for Infectious Disease"/>
            <person name="Wu L."/>
            <person name="Ma J."/>
        </authorList>
    </citation>
    <scope>NUCLEOTIDE SEQUENCE [LARGE SCALE GENOMIC DNA]</scope>
    <source>
        <strain evidence="3">JCM 17459</strain>
    </source>
</reference>
<evidence type="ECO:0000313" key="3">
    <source>
        <dbReference type="Proteomes" id="UP001499841"/>
    </source>
</evidence>
<feature type="transmembrane region" description="Helical" evidence="1">
    <location>
        <begin position="163"/>
        <end position="181"/>
    </location>
</feature>
<feature type="transmembrane region" description="Helical" evidence="1">
    <location>
        <begin position="21"/>
        <end position="46"/>
    </location>
</feature>
<protein>
    <recommendedName>
        <fullName evidence="4">DUF998 domain-containing protein</fullName>
    </recommendedName>
</protein>
<name>A0ABP8EWE8_9MICO</name>
<feature type="transmembrane region" description="Helical" evidence="1">
    <location>
        <begin position="134"/>
        <end position="156"/>
    </location>
</feature>
<dbReference type="Proteomes" id="UP001499841">
    <property type="component" value="Unassembled WGS sequence"/>
</dbReference>
<evidence type="ECO:0000313" key="2">
    <source>
        <dbReference type="EMBL" id="GAA4288265.1"/>
    </source>
</evidence>
<dbReference type="InterPro" id="IPR009339">
    <property type="entry name" value="DUF998"/>
</dbReference>
<evidence type="ECO:0000256" key="1">
    <source>
        <dbReference type="SAM" id="Phobius"/>
    </source>
</evidence>
<feature type="transmembrane region" description="Helical" evidence="1">
    <location>
        <begin position="201"/>
        <end position="218"/>
    </location>
</feature>
<keyword evidence="1" id="KW-0472">Membrane</keyword>